<dbReference type="PROSITE" id="PS50188">
    <property type="entry name" value="B302_SPRY"/>
    <property type="match status" value="1"/>
</dbReference>
<proteinExistence type="predicted"/>
<dbReference type="InterPro" id="IPR001870">
    <property type="entry name" value="B30.2/SPRY"/>
</dbReference>
<feature type="non-terminal residue" evidence="2">
    <location>
        <position position="1"/>
    </location>
</feature>
<dbReference type="STRING" id="44941.A0A397TR67"/>
<gene>
    <name evidence="2" type="ORF">C2G38_2304712</name>
</gene>
<evidence type="ECO:0000313" key="2">
    <source>
        <dbReference type="EMBL" id="RIB00394.1"/>
    </source>
</evidence>
<dbReference type="Gene3D" id="2.60.120.920">
    <property type="match status" value="1"/>
</dbReference>
<reference evidence="2 3" key="1">
    <citation type="submission" date="2018-06" db="EMBL/GenBank/DDBJ databases">
        <title>Comparative genomics reveals the genomic features of Rhizophagus irregularis, R. cerebriforme, R. diaphanum and Gigaspora rosea, and their symbiotic lifestyle signature.</title>
        <authorList>
            <person name="Morin E."/>
            <person name="San Clemente H."/>
            <person name="Chen E.C.H."/>
            <person name="De La Providencia I."/>
            <person name="Hainaut M."/>
            <person name="Kuo A."/>
            <person name="Kohler A."/>
            <person name="Murat C."/>
            <person name="Tang N."/>
            <person name="Roy S."/>
            <person name="Loubradou J."/>
            <person name="Henrissat B."/>
            <person name="Grigoriev I.V."/>
            <person name="Corradi N."/>
            <person name="Roux C."/>
            <person name="Martin F.M."/>
        </authorList>
    </citation>
    <scope>NUCLEOTIDE SEQUENCE [LARGE SCALE GENOMIC DNA]</scope>
    <source>
        <strain evidence="2 3">DAOM 194757</strain>
    </source>
</reference>
<dbReference type="OrthoDB" id="25503at2759"/>
<sequence length="82" mass="9182">RANYPIPPQCKLFYFEVDIIDEGKNKLIEIGFCEKEFSLNSMPGLDYGSWGYHGENGNLNYISERSAPYGISFSTGDTIGCC</sequence>
<organism evidence="2 3">
    <name type="scientific">Gigaspora rosea</name>
    <dbReference type="NCBI Taxonomy" id="44941"/>
    <lineage>
        <taxon>Eukaryota</taxon>
        <taxon>Fungi</taxon>
        <taxon>Fungi incertae sedis</taxon>
        <taxon>Mucoromycota</taxon>
        <taxon>Glomeromycotina</taxon>
        <taxon>Glomeromycetes</taxon>
        <taxon>Diversisporales</taxon>
        <taxon>Gigasporaceae</taxon>
        <taxon>Gigaspora</taxon>
    </lineage>
</organism>
<dbReference type="InterPro" id="IPR043136">
    <property type="entry name" value="B30.2/SPRY_sf"/>
</dbReference>
<dbReference type="EMBL" id="QKWP01004291">
    <property type="protein sequence ID" value="RIB00394.1"/>
    <property type="molecule type" value="Genomic_DNA"/>
</dbReference>
<feature type="domain" description="B30.2/SPRY" evidence="1">
    <location>
        <begin position="1"/>
        <end position="82"/>
    </location>
</feature>
<dbReference type="Pfam" id="PF00622">
    <property type="entry name" value="SPRY"/>
    <property type="match status" value="1"/>
</dbReference>
<evidence type="ECO:0000313" key="3">
    <source>
        <dbReference type="Proteomes" id="UP000266673"/>
    </source>
</evidence>
<protein>
    <recommendedName>
        <fullName evidence="1">B30.2/SPRY domain-containing protein</fullName>
    </recommendedName>
</protein>
<name>A0A397TR67_9GLOM</name>
<dbReference type="PANTHER" id="PTHR12864">
    <property type="entry name" value="RAN BINDING PROTEIN 9-RELATED"/>
    <property type="match status" value="1"/>
</dbReference>
<dbReference type="InterPro" id="IPR003877">
    <property type="entry name" value="SPRY_dom"/>
</dbReference>
<keyword evidence="3" id="KW-1185">Reference proteome</keyword>
<dbReference type="InterPro" id="IPR013320">
    <property type="entry name" value="ConA-like_dom_sf"/>
</dbReference>
<dbReference type="AlphaFoldDB" id="A0A397TR67"/>
<comment type="caution">
    <text evidence="2">The sequence shown here is derived from an EMBL/GenBank/DDBJ whole genome shotgun (WGS) entry which is preliminary data.</text>
</comment>
<dbReference type="Proteomes" id="UP000266673">
    <property type="component" value="Unassembled WGS sequence"/>
</dbReference>
<evidence type="ECO:0000259" key="1">
    <source>
        <dbReference type="PROSITE" id="PS50188"/>
    </source>
</evidence>
<dbReference type="SUPFAM" id="SSF49899">
    <property type="entry name" value="Concanavalin A-like lectins/glucanases"/>
    <property type="match status" value="1"/>
</dbReference>
<dbReference type="InterPro" id="IPR050618">
    <property type="entry name" value="Ubq-SigPath_Reg"/>
</dbReference>
<accession>A0A397TR67</accession>